<dbReference type="RefSeq" id="XP_018695747.1">
    <property type="nucleotide sequence ID" value="XM_018836097.1"/>
</dbReference>
<evidence type="ECO:0000313" key="2">
    <source>
        <dbReference type="EMBL" id="OAP62380.1"/>
    </source>
</evidence>
<sequence>MAHTISPQELTEKFIAQFTNKLKSSGLITLLNSHLQQKDTDSSILQIDPSVLDLHLELLAYENAIIVASSFPTKLAQRLAYQRGNIPDPKKQSYSTAAAQATVPYANGTISKKDPQYTPASATVQATDPFANDSSTKSDTFYAPASTVQSALSYTNSTKTTEPDQTYFSSSKEATKQPGGETTRKSAPRPDSGGRSSLTRETSRSTMSPVPGTGTGTGTTNGSKSGFFGN</sequence>
<feature type="compositionally biased region" description="Low complexity" evidence="1">
    <location>
        <begin position="193"/>
        <end position="208"/>
    </location>
</feature>
<dbReference type="Proteomes" id="UP000078343">
    <property type="component" value="Unassembled WGS sequence"/>
</dbReference>
<feature type="region of interest" description="Disordered" evidence="1">
    <location>
        <begin position="154"/>
        <end position="230"/>
    </location>
</feature>
<accession>A0A178ZRE2</accession>
<proteinExistence type="predicted"/>
<protein>
    <submittedName>
        <fullName evidence="2">Uncharacterized protein</fullName>
    </submittedName>
</protein>
<keyword evidence="3" id="KW-1185">Reference proteome</keyword>
<evidence type="ECO:0000256" key="1">
    <source>
        <dbReference type="SAM" id="MobiDB-lite"/>
    </source>
</evidence>
<dbReference type="OrthoDB" id="4140189at2759"/>
<feature type="compositionally biased region" description="Polar residues" evidence="1">
    <location>
        <begin position="154"/>
        <end position="172"/>
    </location>
</feature>
<comment type="caution">
    <text evidence="2">The sequence shown here is derived from an EMBL/GenBank/DDBJ whole genome shotgun (WGS) entry which is preliminary data.</text>
</comment>
<name>A0A178ZRE2_9EURO</name>
<evidence type="ECO:0000313" key="3">
    <source>
        <dbReference type="Proteomes" id="UP000078343"/>
    </source>
</evidence>
<organism evidence="2 3">
    <name type="scientific">Fonsecaea erecta</name>
    <dbReference type="NCBI Taxonomy" id="1367422"/>
    <lineage>
        <taxon>Eukaryota</taxon>
        <taxon>Fungi</taxon>
        <taxon>Dikarya</taxon>
        <taxon>Ascomycota</taxon>
        <taxon>Pezizomycotina</taxon>
        <taxon>Eurotiomycetes</taxon>
        <taxon>Chaetothyriomycetidae</taxon>
        <taxon>Chaetothyriales</taxon>
        <taxon>Herpotrichiellaceae</taxon>
        <taxon>Fonsecaea</taxon>
    </lineage>
</organism>
<gene>
    <name evidence="2" type="ORF">AYL99_04583</name>
</gene>
<dbReference type="AlphaFoldDB" id="A0A178ZRE2"/>
<reference evidence="2 3" key="1">
    <citation type="submission" date="2016-04" db="EMBL/GenBank/DDBJ databases">
        <title>Draft genome of Fonsecaea erecta CBS 125763.</title>
        <authorList>
            <person name="Weiss V.A."/>
            <person name="Vicente V.A."/>
            <person name="Raittz R.T."/>
            <person name="Moreno L.F."/>
            <person name="De Souza E.M."/>
            <person name="Pedrosa F.O."/>
            <person name="Steffens M.B."/>
            <person name="Faoro H."/>
            <person name="Tadra-Sfeir M.Z."/>
            <person name="Najafzadeh M.J."/>
            <person name="Felipe M.S."/>
            <person name="Teixeira M."/>
            <person name="Sun J."/>
            <person name="Xi L."/>
            <person name="Gomes R."/>
            <person name="De Azevedo C.M."/>
            <person name="Salgado C.G."/>
            <person name="Da Silva M.B."/>
            <person name="Nascimento M.F."/>
            <person name="Queiroz-Telles F."/>
            <person name="Attili D.S."/>
            <person name="Gorbushina A."/>
        </authorList>
    </citation>
    <scope>NUCLEOTIDE SEQUENCE [LARGE SCALE GENOMIC DNA]</scope>
    <source>
        <strain evidence="2 3">CBS 125763</strain>
    </source>
</reference>
<dbReference type="EMBL" id="LVYI01000003">
    <property type="protein sequence ID" value="OAP62380.1"/>
    <property type="molecule type" value="Genomic_DNA"/>
</dbReference>
<dbReference type="GeneID" id="30008752"/>